<keyword evidence="12" id="KW-1185">Reference proteome</keyword>
<dbReference type="PANTHER" id="PTHR30443:SF0">
    <property type="entry name" value="PHOSPHOETHANOLAMINE TRANSFERASE EPTA"/>
    <property type="match status" value="1"/>
</dbReference>
<feature type="transmembrane region" description="Helical" evidence="8">
    <location>
        <begin position="100"/>
        <end position="116"/>
    </location>
</feature>
<dbReference type="InterPro" id="IPR040423">
    <property type="entry name" value="PEA_transferase"/>
</dbReference>
<evidence type="ECO:0000256" key="2">
    <source>
        <dbReference type="ARBA" id="ARBA00022475"/>
    </source>
</evidence>
<evidence type="ECO:0000256" key="7">
    <source>
        <dbReference type="ARBA" id="ARBA00023136"/>
    </source>
</evidence>
<sequence length="566" mass="62719">MCALKTSPVASSPTAIPRDGSHASFSLFDRLPAVGVERLAILASLFFSITCNHLFFSAALAQRDWSHAASWLFAIVIFVAITALQSIGLFIALNRWSAKPFLTVLLIVTAAATYYMDKYTVFFNSEMVRNILRTDVKEASELFSLNFCIHMLVYGVLPSLLVWKLRLKRTPLRRATLIRIAYLVGALVITGGSIMLVFQDFSSLMRNQKEVRFLITPSNYLFSLARVVAADTAQANTPKIPISADAHMAAGWKQRSKPMLFVLVVGETTRAANWGMNGYAHQTTPELSKLDVINFAHATSCGTNTEVSVPCMFSTYGRHNYDETAIRAHESLLHVIDHAGVKTLWRDNQAGCKGVCDGLEEQHLDNSKNAALCDSERCLDEILLDGMDGEIQKAKNGNLFVVLHQLANHGPAYYKRYPAAMRVFTPTCDTADLSKCTKEEIVNTYDNGVLYTDHFLAKTINYLKTQTTYDTAMLYLSDHGESLGEHGIYLHGLPYSIAPKEQTQIPMVMWMSQGFASSFGVSKDCMGKLANTPVSQDNLFHSILGMLQIESKHYDKALDLSAGCKA</sequence>
<dbReference type="OrthoDB" id="9786870at2"/>
<evidence type="ECO:0000256" key="6">
    <source>
        <dbReference type="ARBA" id="ARBA00022989"/>
    </source>
</evidence>
<keyword evidence="4 11" id="KW-0808">Transferase</keyword>
<evidence type="ECO:0000259" key="9">
    <source>
        <dbReference type="Pfam" id="PF00884"/>
    </source>
</evidence>
<dbReference type="RefSeq" id="WP_112990359.1">
    <property type="nucleotide sequence ID" value="NZ_PTLZ01000001.1"/>
</dbReference>
<keyword evidence="6 8" id="KW-1133">Transmembrane helix</keyword>
<dbReference type="InterPro" id="IPR017850">
    <property type="entry name" value="Alkaline_phosphatase_core_sf"/>
</dbReference>
<dbReference type="Pfam" id="PF08019">
    <property type="entry name" value="EptA_B_N"/>
    <property type="match status" value="1"/>
</dbReference>
<evidence type="ECO:0000256" key="8">
    <source>
        <dbReference type="SAM" id="Phobius"/>
    </source>
</evidence>
<dbReference type="GO" id="GO:0016776">
    <property type="term" value="F:phosphotransferase activity, phosphate group as acceptor"/>
    <property type="evidence" value="ECO:0007669"/>
    <property type="project" value="TreeGrafter"/>
</dbReference>
<gene>
    <name evidence="11" type="ORF">EV677_0169</name>
</gene>
<dbReference type="PANTHER" id="PTHR30443">
    <property type="entry name" value="INNER MEMBRANE PROTEIN"/>
    <property type="match status" value="1"/>
</dbReference>
<dbReference type="Proteomes" id="UP000294737">
    <property type="component" value="Unassembled WGS sequence"/>
</dbReference>
<proteinExistence type="predicted"/>
<dbReference type="InterPro" id="IPR012549">
    <property type="entry name" value="EptA-like_N"/>
</dbReference>
<protein>
    <submittedName>
        <fullName evidence="11">Lipid A ethanolaminephosphotransferase</fullName>
    </submittedName>
</protein>
<comment type="subcellular location">
    <subcellularLocation>
        <location evidence="1">Cell inner membrane</location>
        <topology evidence="1">Multi-pass membrane protein</topology>
    </subcellularLocation>
</comment>
<dbReference type="AlphaFoldDB" id="A0A4R6GFG9"/>
<evidence type="ECO:0000313" key="11">
    <source>
        <dbReference type="EMBL" id="TDN93639.1"/>
    </source>
</evidence>
<dbReference type="Gene3D" id="3.40.720.10">
    <property type="entry name" value="Alkaline Phosphatase, subunit A"/>
    <property type="match status" value="1"/>
</dbReference>
<feature type="transmembrane region" description="Helical" evidence="8">
    <location>
        <begin position="142"/>
        <end position="165"/>
    </location>
</feature>
<evidence type="ECO:0000256" key="5">
    <source>
        <dbReference type="ARBA" id="ARBA00022692"/>
    </source>
</evidence>
<accession>A0A4R6GFG9</accession>
<evidence type="ECO:0000256" key="3">
    <source>
        <dbReference type="ARBA" id="ARBA00022519"/>
    </source>
</evidence>
<comment type="caution">
    <text evidence="11">The sequence shown here is derived from an EMBL/GenBank/DDBJ whole genome shotgun (WGS) entry which is preliminary data.</text>
</comment>
<dbReference type="InterPro" id="IPR000917">
    <property type="entry name" value="Sulfatase_N"/>
</dbReference>
<organism evidence="11 12">
    <name type="scientific">Herminiimonas fonticola</name>
    <dbReference type="NCBI Taxonomy" id="303380"/>
    <lineage>
        <taxon>Bacteria</taxon>
        <taxon>Pseudomonadati</taxon>
        <taxon>Pseudomonadota</taxon>
        <taxon>Betaproteobacteria</taxon>
        <taxon>Burkholderiales</taxon>
        <taxon>Oxalobacteraceae</taxon>
        <taxon>Herminiimonas</taxon>
    </lineage>
</organism>
<name>A0A4R6GFG9_9BURK</name>
<keyword evidence="2" id="KW-1003">Cell membrane</keyword>
<feature type="domain" description="Sulfatase N-terminal" evidence="9">
    <location>
        <begin position="261"/>
        <end position="548"/>
    </location>
</feature>
<evidence type="ECO:0000259" key="10">
    <source>
        <dbReference type="Pfam" id="PF08019"/>
    </source>
</evidence>
<dbReference type="InterPro" id="IPR058130">
    <property type="entry name" value="PEA_transf_C"/>
</dbReference>
<evidence type="ECO:0000256" key="1">
    <source>
        <dbReference type="ARBA" id="ARBA00004429"/>
    </source>
</evidence>
<dbReference type="GO" id="GO:0009244">
    <property type="term" value="P:lipopolysaccharide core region biosynthetic process"/>
    <property type="evidence" value="ECO:0007669"/>
    <property type="project" value="TreeGrafter"/>
</dbReference>
<dbReference type="Pfam" id="PF00884">
    <property type="entry name" value="Sulfatase"/>
    <property type="match status" value="1"/>
</dbReference>
<feature type="domain" description="Phosphoethanolamine transferase N-terminal" evidence="10">
    <location>
        <begin position="84"/>
        <end position="230"/>
    </location>
</feature>
<dbReference type="CDD" id="cd16017">
    <property type="entry name" value="LptA"/>
    <property type="match status" value="1"/>
</dbReference>
<keyword evidence="5 8" id="KW-0812">Transmembrane</keyword>
<dbReference type="SUPFAM" id="SSF53649">
    <property type="entry name" value="Alkaline phosphatase-like"/>
    <property type="match status" value="1"/>
</dbReference>
<dbReference type="NCBIfam" id="NF028537">
    <property type="entry name" value="P_eth_NH2_trans"/>
    <property type="match status" value="1"/>
</dbReference>
<evidence type="ECO:0000313" key="12">
    <source>
        <dbReference type="Proteomes" id="UP000294737"/>
    </source>
</evidence>
<dbReference type="GO" id="GO:0005886">
    <property type="term" value="C:plasma membrane"/>
    <property type="evidence" value="ECO:0007669"/>
    <property type="project" value="UniProtKB-SubCell"/>
</dbReference>
<keyword evidence="7 8" id="KW-0472">Membrane</keyword>
<dbReference type="EMBL" id="SNWF01000004">
    <property type="protein sequence ID" value="TDN93639.1"/>
    <property type="molecule type" value="Genomic_DNA"/>
</dbReference>
<feature type="transmembrane region" description="Helical" evidence="8">
    <location>
        <begin position="177"/>
        <end position="198"/>
    </location>
</feature>
<feature type="transmembrane region" description="Helical" evidence="8">
    <location>
        <begin position="71"/>
        <end position="93"/>
    </location>
</feature>
<reference evidence="11 12" key="1">
    <citation type="submission" date="2019-03" db="EMBL/GenBank/DDBJ databases">
        <title>Genomic Encyclopedia of Type Strains, Phase IV (KMG-IV): sequencing the most valuable type-strain genomes for metagenomic binning, comparative biology and taxonomic classification.</title>
        <authorList>
            <person name="Goeker M."/>
        </authorList>
    </citation>
    <scope>NUCLEOTIDE SEQUENCE [LARGE SCALE GENOMIC DNA]</scope>
    <source>
        <strain evidence="11 12">DSM 18555</strain>
    </source>
</reference>
<keyword evidence="3" id="KW-0997">Cell inner membrane</keyword>
<feature type="transmembrane region" description="Helical" evidence="8">
    <location>
        <begin position="39"/>
        <end position="59"/>
    </location>
</feature>
<evidence type="ECO:0000256" key="4">
    <source>
        <dbReference type="ARBA" id="ARBA00022679"/>
    </source>
</evidence>